<accession>A0ABD0QNF5</accession>
<evidence type="ECO:0000313" key="3">
    <source>
        <dbReference type="Proteomes" id="UP001529510"/>
    </source>
</evidence>
<feature type="region of interest" description="Disordered" evidence="1">
    <location>
        <begin position="1"/>
        <end position="130"/>
    </location>
</feature>
<feature type="non-terminal residue" evidence="2">
    <location>
        <position position="1"/>
    </location>
</feature>
<feature type="compositionally biased region" description="Low complexity" evidence="1">
    <location>
        <begin position="94"/>
        <end position="105"/>
    </location>
</feature>
<name>A0ABD0QNF5_CIRMR</name>
<organism evidence="2 3">
    <name type="scientific">Cirrhinus mrigala</name>
    <name type="common">Mrigala</name>
    <dbReference type="NCBI Taxonomy" id="683832"/>
    <lineage>
        <taxon>Eukaryota</taxon>
        <taxon>Metazoa</taxon>
        <taxon>Chordata</taxon>
        <taxon>Craniata</taxon>
        <taxon>Vertebrata</taxon>
        <taxon>Euteleostomi</taxon>
        <taxon>Actinopterygii</taxon>
        <taxon>Neopterygii</taxon>
        <taxon>Teleostei</taxon>
        <taxon>Ostariophysi</taxon>
        <taxon>Cypriniformes</taxon>
        <taxon>Cyprinidae</taxon>
        <taxon>Labeoninae</taxon>
        <taxon>Labeonini</taxon>
        <taxon>Cirrhinus</taxon>
    </lineage>
</organism>
<dbReference type="AlphaFoldDB" id="A0ABD0QNF5"/>
<feature type="compositionally biased region" description="Basic residues" evidence="1">
    <location>
        <begin position="81"/>
        <end position="93"/>
    </location>
</feature>
<reference evidence="2 3" key="1">
    <citation type="submission" date="2024-05" db="EMBL/GenBank/DDBJ databases">
        <title>Genome sequencing and assembly of Indian major carp, Cirrhinus mrigala (Hamilton, 1822).</title>
        <authorList>
            <person name="Mohindra V."/>
            <person name="Chowdhury L.M."/>
            <person name="Lal K."/>
            <person name="Jena J.K."/>
        </authorList>
    </citation>
    <scope>NUCLEOTIDE SEQUENCE [LARGE SCALE GENOMIC DNA]</scope>
    <source>
        <strain evidence="2">CM1030</strain>
        <tissue evidence="2">Blood</tissue>
    </source>
</reference>
<dbReference type="Proteomes" id="UP001529510">
    <property type="component" value="Unassembled WGS sequence"/>
</dbReference>
<evidence type="ECO:0000256" key="1">
    <source>
        <dbReference type="SAM" id="MobiDB-lite"/>
    </source>
</evidence>
<gene>
    <name evidence="2" type="ORF">M9458_014848</name>
</gene>
<evidence type="ECO:0000313" key="2">
    <source>
        <dbReference type="EMBL" id="KAL0187749.1"/>
    </source>
</evidence>
<feature type="region of interest" description="Disordered" evidence="1">
    <location>
        <begin position="312"/>
        <end position="345"/>
    </location>
</feature>
<feature type="non-terminal residue" evidence="2">
    <location>
        <position position="345"/>
    </location>
</feature>
<sequence length="345" mass="37083">QKTPGTANHEGPVPTGPCSSTSPLATRPSRPKPGKPRAPGQVAARTGEGLAHPPAHLLPLHRPRPPPLSPPCRPAPLPPPPKRRRPLSPHHHSSSSSSSNSSSSSWQQPARVVGGGVLKGSTPPPLRCPTEAAVAMPAPAKRGGRQARSQVLTQAAWPLPALLGTCTLTLSRLERRVMQAAVVIALRRAAWLRLAVLTGTSRAPHAQPARYRAHLHKRRDLADTASRVQESQGRLDRASREHPRKAPSLHEQAFSVADQSDLECSAELKLDLLESWLSMPEQVTGDMSLHDLVGQAGENVFDDVIGSPMSFSQGLPSPLFPDSLVPERTPSDSQKQALRRHLDDQ</sequence>
<feature type="region of interest" description="Disordered" evidence="1">
    <location>
        <begin position="203"/>
        <end position="252"/>
    </location>
</feature>
<keyword evidence="3" id="KW-1185">Reference proteome</keyword>
<protein>
    <submittedName>
        <fullName evidence="2">Uncharacterized protein</fullName>
    </submittedName>
</protein>
<feature type="compositionally biased region" description="Pro residues" evidence="1">
    <location>
        <begin position="65"/>
        <end position="80"/>
    </location>
</feature>
<proteinExistence type="predicted"/>
<dbReference type="EMBL" id="JAMKFB020000007">
    <property type="protein sequence ID" value="KAL0187749.1"/>
    <property type="molecule type" value="Genomic_DNA"/>
</dbReference>
<comment type="caution">
    <text evidence="2">The sequence shown here is derived from an EMBL/GenBank/DDBJ whole genome shotgun (WGS) entry which is preliminary data.</text>
</comment>